<gene>
    <name evidence="5" type="ORF">SAMN04490178_102155</name>
</gene>
<evidence type="ECO:0000256" key="1">
    <source>
        <dbReference type="ARBA" id="ARBA00010443"/>
    </source>
</evidence>
<dbReference type="Pfam" id="PF00483">
    <property type="entry name" value="NTP_transferase"/>
    <property type="match status" value="1"/>
</dbReference>
<dbReference type="NCBIfam" id="TIGR02092">
    <property type="entry name" value="glgD"/>
    <property type="match status" value="1"/>
</dbReference>
<dbReference type="RefSeq" id="WP_091743867.1">
    <property type="nucleotide sequence ID" value="NZ_FODY01000002.1"/>
</dbReference>
<feature type="domain" description="Nucleotidyl transferase" evidence="3">
    <location>
        <begin position="18"/>
        <end position="221"/>
    </location>
</feature>
<dbReference type="Gene3D" id="3.90.550.10">
    <property type="entry name" value="Spore Coat Polysaccharide Biosynthesis Protein SpsA, Chain A"/>
    <property type="match status" value="1"/>
</dbReference>
<dbReference type="CDD" id="cd02508">
    <property type="entry name" value="ADP_Glucose_PP"/>
    <property type="match status" value="1"/>
</dbReference>
<dbReference type="Gene3D" id="2.160.10.10">
    <property type="entry name" value="Hexapeptide repeat proteins"/>
    <property type="match status" value="1"/>
</dbReference>
<evidence type="ECO:0000313" key="5">
    <source>
        <dbReference type="EMBL" id="SEO48083.1"/>
    </source>
</evidence>
<dbReference type="OrthoDB" id="9801810at2"/>
<evidence type="ECO:0000313" key="6">
    <source>
        <dbReference type="Proteomes" id="UP000198847"/>
    </source>
</evidence>
<evidence type="ECO:0000256" key="2">
    <source>
        <dbReference type="ARBA" id="ARBA00023056"/>
    </source>
</evidence>
<dbReference type="SUPFAM" id="SSF51161">
    <property type="entry name" value="Trimeric LpxA-like enzymes"/>
    <property type="match status" value="1"/>
</dbReference>
<dbReference type="CDD" id="cd04651">
    <property type="entry name" value="LbH_G1P_AT_C"/>
    <property type="match status" value="1"/>
</dbReference>
<dbReference type="InterPro" id="IPR056818">
    <property type="entry name" value="GlmU/GlgC-like_hexapep"/>
</dbReference>
<dbReference type="EMBL" id="FODY01000002">
    <property type="protein sequence ID" value="SEO48083.1"/>
    <property type="molecule type" value="Genomic_DNA"/>
</dbReference>
<organism evidence="5 6">
    <name type="scientific">Propionispora vibrioides</name>
    <dbReference type="NCBI Taxonomy" id="112903"/>
    <lineage>
        <taxon>Bacteria</taxon>
        <taxon>Bacillati</taxon>
        <taxon>Bacillota</taxon>
        <taxon>Negativicutes</taxon>
        <taxon>Selenomonadales</taxon>
        <taxon>Sporomusaceae</taxon>
        <taxon>Propionispora</taxon>
    </lineage>
</organism>
<proteinExistence type="inferred from homology"/>
<protein>
    <submittedName>
        <fullName evidence="5">Glucose-1-phosphate adenylyltransferase</fullName>
    </submittedName>
</protein>
<dbReference type="Pfam" id="PF24894">
    <property type="entry name" value="Hexapep_GlmU"/>
    <property type="match status" value="1"/>
</dbReference>
<dbReference type="PANTHER" id="PTHR43523">
    <property type="entry name" value="GLUCOSE-1-PHOSPHATE ADENYLYLTRANSFERASE-RELATED"/>
    <property type="match status" value="1"/>
</dbReference>
<dbReference type="SUPFAM" id="SSF53448">
    <property type="entry name" value="Nucleotide-diphospho-sugar transferases"/>
    <property type="match status" value="1"/>
</dbReference>
<keyword evidence="6" id="KW-1185">Reference proteome</keyword>
<dbReference type="InterPro" id="IPR011831">
    <property type="entry name" value="ADP-Glc_PPase"/>
</dbReference>
<evidence type="ECO:0000259" key="4">
    <source>
        <dbReference type="Pfam" id="PF24894"/>
    </source>
</evidence>
<dbReference type="InterPro" id="IPR011004">
    <property type="entry name" value="Trimer_LpxA-like_sf"/>
</dbReference>
<reference evidence="5 6" key="1">
    <citation type="submission" date="2016-10" db="EMBL/GenBank/DDBJ databases">
        <authorList>
            <person name="de Groot N.N."/>
        </authorList>
    </citation>
    <scope>NUCLEOTIDE SEQUENCE [LARGE SCALE GENOMIC DNA]</scope>
    <source>
        <strain evidence="5 6">DSM 13305</strain>
    </source>
</reference>
<keyword evidence="5" id="KW-0808">Transferase</keyword>
<dbReference type="GO" id="GO:0008878">
    <property type="term" value="F:glucose-1-phosphate adenylyltransferase activity"/>
    <property type="evidence" value="ECO:0007669"/>
    <property type="project" value="InterPro"/>
</dbReference>
<dbReference type="InterPro" id="IPR011832">
    <property type="entry name" value="GlgDAde_trans"/>
</dbReference>
<evidence type="ECO:0000259" key="3">
    <source>
        <dbReference type="Pfam" id="PF00483"/>
    </source>
</evidence>
<dbReference type="InterPro" id="IPR029044">
    <property type="entry name" value="Nucleotide-diphossugar_trans"/>
</dbReference>
<dbReference type="AlphaFoldDB" id="A0A1H8Q2U0"/>
<keyword evidence="5" id="KW-0548">Nucleotidyltransferase</keyword>
<comment type="similarity">
    <text evidence="1">Belongs to the bacterial/plant glucose-1-phosphate adenylyltransferase family.</text>
</comment>
<name>A0A1H8Q2U0_9FIRM</name>
<accession>A0A1H8Q2U0</accession>
<dbReference type="InterPro" id="IPR005835">
    <property type="entry name" value="NTP_transferase_dom"/>
</dbReference>
<sequence length="371" mass="42263">MDAMGIINLNDPDGYIHELTQYRPPAGVPFGGRYRLIDFPLSNLVNSGITNVGILIQHKYRSLMDHLRSGKEWDLARKRDGLFLLPPATSAYPGEVHRGDVENFLSNMDYLIRNRQKYVVISGAITVCNMNYRQVIDYHEKKGADITIIYSERDYSEEDASQSLMVEVDQDRRVVDMQVKPHVSHNKKLCMEMFVMEKKLLISLIRDCVSHGDYDFIKHCIIKNIGNLNMCGYPYNGYVARIHSLQSYYKHNMDLLKPEVWQELFFREGFIYTKVKDEPPSQYFESAETSNSLVSGGCRIAGKVENSILFRGVKVAEGAYVKNSIIMQKCEIAAGTVLENVVCDKDVQVAAGKHLRGDAHYPFVIKKGMVI</sequence>
<dbReference type="STRING" id="112903.SAMN04490178_102155"/>
<keyword evidence="2" id="KW-0320">Glycogen biosynthesis</keyword>
<dbReference type="PANTHER" id="PTHR43523:SF6">
    <property type="entry name" value="GLYCOGEN BIOSYNTHESIS PROTEIN GLGD"/>
    <property type="match status" value="1"/>
</dbReference>
<feature type="domain" description="Glucose-1-phosphate adenylyltransferase/Bifunctional protein GlmU-like C-terminal hexapeptide" evidence="4">
    <location>
        <begin position="286"/>
        <end position="355"/>
    </location>
</feature>
<dbReference type="GO" id="GO:0005978">
    <property type="term" value="P:glycogen biosynthetic process"/>
    <property type="evidence" value="ECO:0007669"/>
    <property type="project" value="UniProtKB-KW"/>
</dbReference>
<dbReference type="Proteomes" id="UP000198847">
    <property type="component" value="Unassembled WGS sequence"/>
</dbReference>